<dbReference type="PROSITE" id="PS00211">
    <property type="entry name" value="ABC_TRANSPORTER_1"/>
    <property type="match status" value="1"/>
</dbReference>
<gene>
    <name evidence="11" type="primary">fecE</name>
    <name evidence="12" type="synonym">fhuC</name>
    <name evidence="12" type="ORF">BTBSAS_40038</name>
    <name evidence="11" type="ORF">CNY62_04525</name>
</gene>
<dbReference type="InterPro" id="IPR027417">
    <property type="entry name" value="P-loop_NTPase"/>
</dbReference>
<accession>A0A1D2K9J8</accession>
<evidence type="ECO:0000256" key="6">
    <source>
        <dbReference type="ARBA" id="ARBA00022840"/>
    </source>
</evidence>
<dbReference type="InterPro" id="IPR003593">
    <property type="entry name" value="AAA+_ATPase"/>
</dbReference>
<dbReference type="GO" id="GO:0005524">
    <property type="term" value="F:ATP binding"/>
    <property type="evidence" value="ECO:0007669"/>
    <property type="project" value="UniProtKB-KW"/>
</dbReference>
<dbReference type="Proteomes" id="UP000243591">
    <property type="component" value="Chromosome"/>
</dbReference>
<evidence type="ECO:0000256" key="5">
    <source>
        <dbReference type="ARBA" id="ARBA00022741"/>
    </source>
</evidence>
<dbReference type="KEGG" id="bths:CNY62_04525"/>
<evidence type="ECO:0000313" key="11">
    <source>
        <dbReference type="EMBL" id="ATF25715.1"/>
    </source>
</evidence>
<dbReference type="FunFam" id="3.40.50.300:FF:000134">
    <property type="entry name" value="Iron-enterobactin ABC transporter ATP-binding protein"/>
    <property type="match status" value="1"/>
</dbReference>
<dbReference type="PROSITE" id="PS50893">
    <property type="entry name" value="ABC_TRANSPORTER_2"/>
    <property type="match status" value="1"/>
</dbReference>
<keyword evidence="13" id="KW-1185">Reference proteome</keyword>
<reference evidence="12" key="3">
    <citation type="submission" date="2018-04" db="EMBL/GenBank/DDBJ databases">
        <authorList>
            <person name="Go L.Y."/>
            <person name="Mitchell J.A."/>
        </authorList>
    </citation>
    <scope>NUCLEOTIDE SEQUENCE</scope>
    <source>
        <strain evidence="12">BSAS1 3</strain>
    </source>
</reference>
<reference evidence="11 13" key="1">
    <citation type="submission" date="2017-09" db="EMBL/GenBank/DDBJ databases">
        <title>Complete Genome Sequences of Two Strains of the Meat Spoilage Bacterium Brochothrix thermosphacta Isolated from Ground Chicken.</title>
        <authorList>
            <person name="Paoli G.C."/>
            <person name="Wijey C."/>
            <person name="Chen C.-Y."/>
            <person name="Nguyen L."/>
            <person name="Yan X."/>
            <person name="Irwin P.L."/>
        </authorList>
    </citation>
    <scope>NUCLEOTIDE SEQUENCE [LARGE SCALE GENOMIC DNA]</scope>
    <source>
        <strain evidence="11 13">BI</strain>
    </source>
</reference>
<reference evidence="14" key="2">
    <citation type="submission" date="2018-04" db="EMBL/GenBank/DDBJ databases">
        <authorList>
            <person name="Illikoud N."/>
        </authorList>
    </citation>
    <scope>NUCLEOTIDE SEQUENCE [LARGE SCALE GENOMIC DNA]</scope>
</reference>
<keyword evidence="5" id="KW-0547">Nucleotide-binding</keyword>
<evidence type="ECO:0000256" key="1">
    <source>
        <dbReference type="ARBA" id="ARBA00004202"/>
    </source>
</evidence>
<dbReference type="OrthoDB" id="9787851at2"/>
<sequence>MKSIETKALSIAYDERYIVEDLNLSLSKGKITSIIGANGCGKSTIIKTIGRVLRQKAGVVTIDGADIRKLPTKIVAKKMAVLPQQQDAPSGMTVKELVYYGRYPHQKGFAKPTQADKDIVSWAIKVTGLADFEQREVDTLSGGQRQKVWIAMALAQETDVILLDEPTTYLDLSHQLEILELLEALNREQNRTIIMVLHDINLAARFSDEMVAIGKGKIIADGPVTEVMTTDVLEQTFQIDAVITTDPRTTKPVCITYNLLK</sequence>
<dbReference type="Pfam" id="PF00005">
    <property type="entry name" value="ABC_tran"/>
    <property type="match status" value="1"/>
</dbReference>
<dbReference type="CDD" id="cd03214">
    <property type="entry name" value="ABC_Iron-Siderophores_B12_Hemin"/>
    <property type="match status" value="1"/>
</dbReference>
<dbReference type="SMART" id="SM00382">
    <property type="entry name" value="AAA"/>
    <property type="match status" value="1"/>
</dbReference>
<evidence type="ECO:0000256" key="8">
    <source>
        <dbReference type="ARBA" id="ARBA00023065"/>
    </source>
</evidence>
<keyword evidence="7" id="KW-0408">Iron</keyword>
<dbReference type="AlphaFoldDB" id="A0A1D2K9J8"/>
<comment type="subcellular location">
    <subcellularLocation>
        <location evidence="1">Cell membrane</location>
        <topology evidence="1">Peripheral membrane protein</topology>
    </subcellularLocation>
</comment>
<dbReference type="Gene3D" id="3.40.50.300">
    <property type="entry name" value="P-loop containing nucleotide triphosphate hydrolases"/>
    <property type="match status" value="1"/>
</dbReference>
<evidence type="ECO:0000256" key="7">
    <source>
        <dbReference type="ARBA" id="ARBA00023004"/>
    </source>
</evidence>
<dbReference type="RefSeq" id="WP_029091880.1">
    <property type="nucleotide sequence ID" value="NZ_CBCPJR010000002.1"/>
</dbReference>
<dbReference type="InterPro" id="IPR003439">
    <property type="entry name" value="ABC_transporter-like_ATP-bd"/>
</dbReference>
<evidence type="ECO:0000259" key="10">
    <source>
        <dbReference type="PROSITE" id="PS50893"/>
    </source>
</evidence>
<dbReference type="STRING" id="2756.BFR44_07340"/>
<evidence type="ECO:0000313" key="13">
    <source>
        <dbReference type="Proteomes" id="UP000243591"/>
    </source>
</evidence>
<evidence type="ECO:0000256" key="4">
    <source>
        <dbReference type="ARBA" id="ARBA00022496"/>
    </source>
</evidence>
<keyword evidence="4" id="KW-0410">Iron transport</keyword>
<dbReference type="GO" id="GO:0005886">
    <property type="term" value="C:plasma membrane"/>
    <property type="evidence" value="ECO:0007669"/>
    <property type="project" value="UniProtKB-SubCell"/>
</dbReference>
<dbReference type="InterPro" id="IPR017871">
    <property type="entry name" value="ABC_transporter-like_CS"/>
</dbReference>
<evidence type="ECO:0000313" key="12">
    <source>
        <dbReference type="EMBL" id="SPP29014.1"/>
    </source>
</evidence>
<name>A0A1D2K9J8_BROTH</name>
<evidence type="ECO:0000313" key="14">
    <source>
        <dbReference type="Proteomes" id="UP000270190"/>
    </source>
</evidence>
<dbReference type="InterPro" id="IPR051535">
    <property type="entry name" value="Siderophore_ABC-ATPase"/>
</dbReference>
<dbReference type="GO" id="GO:0006826">
    <property type="term" value="P:iron ion transport"/>
    <property type="evidence" value="ECO:0007669"/>
    <property type="project" value="UniProtKB-KW"/>
</dbReference>
<dbReference type="GO" id="GO:0016887">
    <property type="term" value="F:ATP hydrolysis activity"/>
    <property type="evidence" value="ECO:0007669"/>
    <property type="project" value="InterPro"/>
</dbReference>
<keyword evidence="3" id="KW-1003">Cell membrane</keyword>
<proteinExistence type="predicted"/>
<feature type="domain" description="ABC transporter" evidence="10">
    <location>
        <begin position="4"/>
        <end position="240"/>
    </location>
</feature>
<dbReference type="PANTHER" id="PTHR42771">
    <property type="entry name" value="IRON(3+)-HYDROXAMATE IMPORT ATP-BINDING PROTEIN FHUC"/>
    <property type="match status" value="1"/>
</dbReference>
<evidence type="ECO:0000256" key="9">
    <source>
        <dbReference type="ARBA" id="ARBA00023136"/>
    </source>
</evidence>
<dbReference type="EMBL" id="OUNC01000034">
    <property type="protein sequence ID" value="SPP29014.1"/>
    <property type="molecule type" value="Genomic_DNA"/>
</dbReference>
<dbReference type="PANTHER" id="PTHR42771:SF4">
    <property type="entry name" value="IRON(3+)-HYDROXAMATE IMPORT ATP-BINDING PROTEIN FHUC"/>
    <property type="match status" value="1"/>
</dbReference>
<keyword evidence="8" id="KW-0406">Ion transport</keyword>
<dbReference type="EMBL" id="CP023483">
    <property type="protein sequence ID" value="ATF25715.1"/>
    <property type="molecule type" value="Genomic_DNA"/>
</dbReference>
<keyword evidence="9" id="KW-0472">Membrane</keyword>
<keyword evidence="2" id="KW-0813">Transport</keyword>
<protein>
    <submittedName>
        <fullName evidence="11">ABC transporter ATP-binding protein</fullName>
    </submittedName>
    <submittedName>
        <fullName evidence="12">Ferrichrome ABC transporter (ATP-binding protein)</fullName>
    </submittedName>
</protein>
<dbReference type="SUPFAM" id="SSF52540">
    <property type="entry name" value="P-loop containing nucleoside triphosphate hydrolases"/>
    <property type="match status" value="1"/>
</dbReference>
<evidence type="ECO:0000256" key="3">
    <source>
        <dbReference type="ARBA" id="ARBA00022475"/>
    </source>
</evidence>
<organism evidence="11 13">
    <name type="scientific">Brochothrix thermosphacta</name>
    <name type="common">Microbacterium thermosphactum</name>
    <dbReference type="NCBI Taxonomy" id="2756"/>
    <lineage>
        <taxon>Bacteria</taxon>
        <taxon>Bacillati</taxon>
        <taxon>Bacillota</taxon>
        <taxon>Bacilli</taxon>
        <taxon>Bacillales</taxon>
        <taxon>Listeriaceae</taxon>
        <taxon>Brochothrix</taxon>
    </lineage>
</organism>
<keyword evidence="6 11" id="KW-0067">ATP-binding</keyword>
<evidence type="ECO:0000256" key="2">
    <source>
        <dbReference type="ARBA" id="ARBA00022448"/>
    </source>
</evidence>
<dbReference type="Proteomes" id="UP000270190">
    <property type="component" value="Unassembled WGS sequence"/>
</dbReference>